<dbReference type="AlphaFoldDB" id="A0A0A5G1T0"/>
<dbReference type="Proteomes" id="UP000030403">
    <property type="component" value="Unassembled WGS sequence"/>
</dbReference>
<comment type="caution">
    <text evidence="2">The sequence shown here is derived from an EMBL/GenBank/DDBJ whole genome shotgun (WGS) entry which is preliminary data.</text>
</comment>
<dbReference type="RefSeq" id="WP_027446480.1">
    <property type="nucleotide sequence ID" value="NZ_AULJ01000035.1"/>
</dbReference>
<dbReference type="eggNOG" id="ENOG5033M59">
    <property type="taxonomic scope" value="Bacteria"/>
</dbReference>
<keyword evidence="3" id="KW-1185">Reference proteome</keyword>
<feature type="chain" id="PRO_5039207094" description="Small peptidoglycan-associated lipoprotein" evidence="1">
    <location>
        <begin position="22"/>
        <end position="124"/>
    </location>
</feature>
<evidence type="ECO:0000256" key="1">
    <source>
        <dbReference type="SAM" id="SignalP"/>
    </source>
</evidence>
<dbReference type="PROSITE" id="PS51257">
    <property type="entry name" value="PROKAR_LIPOPROTEIN"/>
    <property type="match status" value="1"/>
</dbReference>
<protein>
    <recommendedName>
        <fullName evidence="4">Small peptidoglycan-associated lipoprotein</fullName>
    </recommendedName>
</protein>
<dbReference type="STRING" id="1385511.GCA_000425225_02828"/>
<sequence length="124" mass="13985">MKMKWLPLAFALVLLTGSCSAQQASSVNIYQMNPSNYEILLLSEKNNVESEKEYIDAILELKLKYPEQLSELSLTQKGSDSQKVPSFSQYPALIIQQNGKTIASIKGKRSKQDILKILQENISY</sequence>
<dbReference type="EMBL" id="AVPF01000044">
    <property type="protein sequence ID" value="KGX85093.1"/>
    <property type="molecule type" value="Genomic_DNA"/>
</dbReference>
<evidence type="ECO:0000313" key="2">
    <source>
        <dbReference type="EMBL" id="KGX85093.1"/>
    </source>
</evidence>
<feature type="signal peptide" evidence="1">
    <location>
        <begin position="1"/>
        <end position="21"/>
    </location>
</feature>
<reference evidence="2 3" key="1">
    <citation type="submission" date="2013-08" db="EMBL/GenBank/DDBJ databases">
        <authorList>
            <person name="Huang J."/>
            <person name="Wang G."/>
        </authorList>
    </citation>
    <scope>NUCLEOTIDE SEQUENCE [LARGE SCALE GENOMIC DNA]</scope>
    <source>
        <strain evidence="2 3">BH030004</strain>
    </source>
</reference>
<organism evidence="2 3">
    <name type="scientific">Pontibacillus marinus BH030004 = DSM 16465</name>
    <dbReference type="NCBI Taxonomy" id="1385511"/>
    <lineage>
        <taxon>Bacteria</taxon>
        <taxon>Bacillati</taxon>
        <taxon>Bacillota</taxon>
        <taxon>Bacilli</taxon>
        <taxon>Bacillales</taxon>
        <taxon>Bacillaceae</taxon>
        <taxon>Pontibacillus</taxon>
    </lineage>
</organism>
<evidence type="ECO:0000313" key="3">
    <source>
        <dbReference type="Proteomes" id="UP000030403"/>
    </source>
</evidence>
<proteinExistence type="predicted"/>
<name>A0A0A5G1T0_9BACI</name>
<accession>A0A0A5G1T0</accession>
<gene>
    <name evidence="2" type="ORF">N783_15260</name>
</gene>
<dbReference type="OrthoDB" id="2691995at2"/>
<evidence type="ECO:0008006" key="4">
    <source>
        <dbReference type="Google" id="ProtNLM"/>
    </source>
</evidence>
<keyword evidence="1" id="KW-0732">Signal</keyword>